<keyword evidence="5" id="KW-1185">Reference proteome</keyword>
<reference evidence="4 5" key="1">
    <citation type="submission" date="2018-08" db="EMBL/GenBank/DDBJ databases">
        <title>Draft genome of the lignicolous fungus Coniochaeta pulveracea.</title>
        <authorList>
            <person name="Borstlap C.J."/>
            <person name="De Witt R.N."/>
            <person name="Botha A."/>
            <person name="Volschenk H."/>
        </authorList>
    </citation>
    <scope>NUCLEOTIDE SEQUENCE [LARGE SCALE GENOMIC DNA]</scope>
    <source>
        <strain evidence="4 5">CAB683</strain>
    </source>
</reference>
<dbReference type="GO" id="GO:0005576">
    <property type="term" value="C:extracellular region"/>
    <property type="evidence" value="ECO:0007669"/>
    <property type="project" value="TreeGrafter"/>
</dbReference>
<dbReference type="PANTHER" id="PTHR11177:SF378">
    <property type="entry name" value="CHITINASE"/>
    <property type="match status" value="1"/>
</dbReference>
<evidence type="ECO:0000313" key="4">
    <source>
        <dbReference type="EMBL" id="RKU40435.1"/>
    </source>
</evidence>
<dbReference type="InterPro" id="IPR017853">
    <property type="entry name" value="GH"/>
</dbReference>
<dbReference type="STRING" id="177199.A0A420XXP7"/>
<dbReference type="GO" id="GO:0005975">
    <property type="term" value="P:carbohydrate metabolic process"/>
    <property type="evidence" value="ECO:0007669"/>
    <property type="project" value="InterPro"/>
</dbReference>
<gene>
    <name evidence="4" type="ORF">DL546_002613</name>
</gene>
<dbReference type="AlphaFoldDB" id="A0A420XXP7"/>
<dbReference type="GO" id="GO:0008843">
    <property type="term" value="F:endochitinase activity"/>
    <property type="evidence" value="ECO:0007669"/>
    <property type="project" value="UniProtKB-EC"/>
</dbReference>
<sequence length="405" mass="44824">MPGEMTWVLVGLALAITAVMLLKMQQAVDDFRCIMYLTGQHPVTPGLDQLQHVTHVVLAFMGTSMFHDPARSKWPIFDGSKTVSQLRTQFQPGTKVMVAIGGWGDTIGFSTAARTANSRRAFAVNVARMIEATGADGVDIDWEFPGGNGEDYKIVPNQDKEWEISAFPLLLAELQRTLGPRKIISAAVPGRPEDMLAFDRQTIPRIMRHVDFLNVMTYDLAGRRDNVTKHHTGVQNSLDAINAYLAAGATPLQLNLGFAFYVKWFLTKDQACPNASSALGCPTLLGEDPRTGADLGRVGMFSWHDQVPRELEESFTKALNQGIYDDKEGGHYYWDEVTKLFWTFDTVAAISRKFPLIVDQAQVGGVFAWGLGEDAPTYEHFRVVMKGVAARKRVAQEGSLGKDLR</sequence>
<dbReference type="GO" id="GO:0008061">
    <property type="term" value="F:chitin binding"/>
    <property type="evidence" value="ECO:0007669"/>
    <property type="project" value="InterPro"/>
</dbReference>
<dbReference type="PANTHER" id="PTHR11177">
    <property type="entry name" value="CHITINASE"/>
    <property type="match status" value="1"/>
</dbReference>
<dbReference type="InterPro" id="IPR001223">
    <property type="entry name" value="Glyco_hydro18_cat"/>
</dbReference>
<dbReference type="EC" id="3.2.1.14" evidence="1"/>
<feature type="domain" description="GH18" evidence="3">
    <location>
        <begin position="31"/>
        <end position="391"/>
    </location>
</feature>
<evidence type="ECO:0000256" key="2">
    <source>
        <dbReference type="SAM" id="SignalP"/>
    </source>
</evidence>
<dbReference type="Pfam" id="PF00704">
    <property type="entry name" value="Glyco_hydro_18"/>
    <property type="match status" value="1"/>
</dbReference>
<comment type="caution">
    <text evidence="4">The sequence shown here is derived from an EMBL/GenBank/DDBJ whole genome shotgun (WGS) entry which is preliminary data.</text>
</comment>
<dbReference type="FunFam" id="3.20.20.80:FF:000159">
    <property type="entry name" value="Class V chitinase, putative"/>
    <property type="match status" value="1"/>
</dbReference>
<dbReference type="Gene3D" id="3.20.20.80">
    <property type="entry name" value="Glycosidases"/>
    <property type="match status" value="1"/>
</dbReference>
<organism evidence="4 5">
    <name type="scientific">Coniochaeta pulveracea</name>
    <dbReference type="NCBI Taxonomy" id="177199"/>
    <lineage>
        <taxon>Eukaryota</taxon>
        <taxon>Fungi</taxon>
        <taxon>Dikarya</taxon>
        <taxon>Ascomycota</taxon>
        <taxon>Pezizomycotina</taxon>
        <taxon>Sordariomycetes</taxon>
        <taxon>Sordariomycetidae</taxon>
        <taxon>Coniochaetales</taxon>
        <taxon>Coniochaetaceae</taxon>
        <taxon>Coniochaeta</taxon>
    </lineage>
</organism>
<evidence type="ECO:0000313" key="5">
    <source>
        <dbReference type="Proteomes" id="UP000275385"/>
    </source>
</evidence>
<feature type="signal peptide" evidence="2">
    <location>
        <begin position="1"/>
        <end position="27"/>
    </location>
</feature>
<dbReference type="InterPro" id="IPR050314">
    <property type="entry name" value="Glycosyl_Hydrlase_18"/>
</dbReference>
<protein>
    <recommendedName>
        <fullName evidence="1">chitinase</fullName>
        <ecNumber evidence="1">3.2.1.14</ecNumber>
    </recommendedName>
</protein>
<proteinExistence type="predicted"/>
<evidence type="ECO:0000259" key="3">
    <source>
        <dbReference type="PROSITE" id="PS51910"/>
    </source>
</evidence>
<name>A0A420XXP7_9PEZI</name>
<dbReference type="GO" id="GO:0006032">
    <property type="term" value="P:chitin catabolic process"/>
    <property type="evidence" value="ECO:0007669"/>
    <property type="project" value="TreeGrafter"/>
</dbReference>
<dbReference type="Proteomes" id="UP000275385">
    <property type="component" value="Unassembled WGS sequence"/>
</dbReference>
<keyword evidence="2" id="KW-0732">Signal</keyword>
<dbReference type="SUPFAM" id="SSF51445">
    <property type="entry name" value="(Trans)glycosidases"/>
    <property type="match status" value="1"/>
</dbReference>
<dbReference type="SMART" id="SM00636">
    <property type="entry name" value="Glyco_18"/>
    <property type="match status" value="1"/>
</dbReference>
<evidence type="ECO:0000256" key="1">
    <source>
        <dbReference type="ARBA" id="ARBA00012729"/>
    </source>
</evidence>
<accession>A0A420XXP7</accession>
<dbReference type="OrthoDB" id="73875at2759"/>
<feature type="chain" id="PRO_5019098864" description="chitinase" evidence="2">
    <location>
        <begin position="28"/>
        <end position="405"/>
    </location>
</feature>
<dbReference type="InterPro" id="IPR011583">
    <property type="entry name" value="Chitinase_II/V-like_cat"/>
</dbReference>
<dbReference type="PROSITE" id="PS51910">
    <property type="entry name" value="GH18_2"/>
    <property type="match status" value="1"/>
</dbReference>
<dbReference type="EMBL" id="QVQW01000104">
    <property type="protein sequence ID" value="RKU40435.1"/>
    <property type="molecule type" value="Genomic_DNA"/>
</dbReference>